<evidence type="ECO:0000256" key="1">
    <source>
        <dbReference type="SAM" id="Phobius"/>
    </source>
</evidence>
<name>D4DQ74_NEIEG</name>
<feature type="transmembrane region" description="Helical" evidence="1">
    <location>
        <begin position="45"/>
        <end position="63"/>
    </location>
</feature>
<protein>
    <submittedName>
        <fullName evidence="2">Uncharacterized protein</fullName>
    </submittedName>
</protein>
<dbReference type="Proteomes" id="UP000005536">
    <property type="component" value="Unassembled WGS sequence"/>
</dbReference>
<reference evidence="2 3" key="1">
    <citation type="submission" date="2010-02" db="EMBL/GenBank/DDBJ databases">
        <authorList>
            <person name="Weinstock G."/>
            <person name="Sodergren E."/>
            <person name="Clifton S."/>
            <person name="Fulton L."/>
            <person name="Fulton B."/>
            <person name="Courtney L."/>
            <person name="Fronick C."/>
            <person name="Harrison M."/>
            <person name="Strong C."/>
            <person name="Farmer C."/>
            <person name="Delahaunty K."/>
            <person name="Markovic C."/>
            <person name="Hall O."/>
            <person name="Minx P."/>
            <person name="Tomlinson C."/>
            <person name="Mitreva M."/>
            <person name="Nelson J."/>
            <person name="Hou S."/>
            <person name="Wollam A."/>
            <person name="Pepin K.H."/>
            <person name="Johnson M."/>
            <person name="Bhonagiri V."/>
            <person name="Zhang X."/>
            <person name="Suruliraj S."/>
            <person name="Warren W."/>
            <person name="Chinwalla A."/>
            <person name="Mardis E.R."/>
            <person name="Wilson R.K."/>
        </authorList>
    </citation>
    <scope>NUCLEOTIDE SEQUENCE [LARGE SCALE GENOMIC DNA]</scope>
    <source>
        <strain evidence="2 3">ATCC 29315</strain>
    </source>
</reference>
<organism evidence="2 3">
    <name type="scientific">Neisseria elongata subsp. glycolytica ATCC 29315</name>
    <dbReference type="NCBI Taxonomy" id="546263"/>
    <lineage>
        <taxon>Bacteria</taxon>
        <taxon>Pseudomonadati</taxon>
        <taxon>Pseudomonadota</taxon>
        <taxon>Betaproteobacteria</taxon>
        <taxon>Neisseriales</taxon>
        <taxon>Neisseriaceae</taxon>
        <taxon>Neisseria</taxon>
    </lineage>
</organism>
<keyword evidence="1" id="KW-0472">Membrane</keyword>
<keyword evidence="1" id="KW-1133">Transmembrane helix</keyword>
<feature type="transmembrane region" description="Helical" evidence="1">
    <location>
        <begin position="69"/>
        <end position="99"/>
    </location>
</feature>
<evidence type="ECO:0000313" key="2">
    <source>
        <dbReference type="EMBL" id="EFE49957.1"/>
    </source>
</evidence>
<keyword evidence="1" id="KW-0812">Transmembrane</keyword>
<evidence type="ECO:0000313" key="3">
    <source>
        <dbReference type="Proteomes" id="UP000005536"/>
    </source>
</evidence>
<sequence length="163" mass="18428">MGGCIMFKWDFWNRGTKNMNTNLNDKDKAMDTAIRFQKRMRIPKFFFLILGITVVLAFIQDVITGSNFLQITIVQIIFAIYFSFGGIIILFYIIIAGICPYCHEFQKMNDGTSVGIGSDSFTFFKGISPVPKIDYCSKCGKPLSPEAVNKVMNDETDAEKTDI</sequence>
<comment type="caution">
    <text evidence="2">The sequence shown here is derived from an EMBL/GenBank/DDBJ whole genome shotgun (WGS) entry which is preliminary data.</text>
</comment>
<dbReference type="AlphaFoldDB" id="D4DQ74"/>
<accession>D4DQ74</accession>
<proteinExistence type="predicted"/>
<dbReference type="EMBL" id="ADBF01000030">
    <property type="protein sequence ID" value="EFE49957.1"/>
    <property type="molecule type" value="Genomic_DNA"/>
</dbReference>
<gene>
    <name evidence="2" type="ORF">NEIELOOT_01211</name>
</gene>